<sequence length="193" mass="22285">MSSLRDKLKEANKQNALTRGNTSTNDTIFGDFANRHEQEQETNQNIKESKKIYTNDINNTKSTNSANTTIYTNDTINTIRIKDENCTNNYVAEYVSMTLILNENTNKLITQVARMNRIAIKQLFEDIMAECIKKDYEQNSDIENYREVQHGKVRRVVPVRKDLKNDITIKAAALGLRTTSFISFCLDEYFSSY</sequence>
<reference evidence="2 3" key="1">
    <citation type="submission" date="2016-10" db="EMBL/GenBank/DDBJ databases">
        <authorList>
            <person name="de Groot N.N."/>
        </authorList>
    </citation>
    <scope>NUCLEOTIDE SEQUENCE [LARGE SCALE GENOMIC DNA]</scope>
    <source>
        <strain evidence="2 3">D15d</strain>
    </source>
</reference>
<evidence type="ECO:0000256" key="1">
    <source>
        <dbReference type="SAM" id="MobiDB-lite"/>
    </source>
</evidence>
<keyword evidence="3" id="KW-1185">Reference proteome</keyword>
<evidence type="ECO:0000313" key="3">
    <source>
        <dbReference type="Proteomes" id="UP000236726"/>
    </source>
</evidence>
<protein>
    <submittedName>
        <fullName evidence="2">Uncharacterized protein</fullName>
    </submittedName>
</protein>
<organism evidence="2 3">
    <name type="scientific">Lachnospira multipara</name>
    <dbReference type="NCBI Taxonomy" id="28051"/>
    <lineage>
        <taxon>Bacteria</taxon>
        <taxon>Bacillati</taxon>
        <taxon>Bacillota</taxon>
        <taxon>Clostridia</taxon>
        <taxon>Lachnospirales</taxon>
        <taxon>Lachnospiraceae</taxon>
        <taxon>Lachnospira</taxon>
    </lineage>
</organism>
<dbReference type="AlphaFoldDB" id="A0A1H5VNJ5"/>
<accession>A0A1H5VNJ5</accession>
<feature type="region of interest" description="Disordered" evidence="1">
    <location>
        <begin position="1"/>
        <end position="27"/>
    </location>
</feature>
<dbReference type="EMBL" id="FNUL01000012">
    <property type="protein sequence ID" value="SEF88892.1"/>
    <property type="molecule type" value="Genomic_DNA"/>
</dbReference>
<dbReference type="Proteomes" id="UP000236726">
    <property type="component" value="Unassembled WGS sequence"/>
</dbReference>
<proteinExistence type="predicted"/>
<feature type="compositionally biased region" description="Polar residues" evidence="1">
    <location>
        <begin position="13"/>
        <end position="27"/>
    </location>
</feature>
<name>A0A1H5VNJ5_9FIRM</name>
<feature type="compositionally biased region" description="Basic and acidic residues" evidence="1">
    <location>
        <begin position="1"/>
        <end position="12"/>
    </location>
</feature>
<dbReference type="RefSeq" id="WP_103953072.1">
    <property type="nucleotide sequence ID" value="NZ_FNUL01000012.1"/>
</dbReference>
<gene>
    <name evidence="2" type="ORF">SAMN05216537_1121</name>
</gene>
<evidence type="ECO:0000313" key="2">
    <source>
        <dbReference type="EMBL" id="SEF88892.1"/>
    </source>
</evidence>